<gene>
    <name evidence="14" type="ORF">MGL_0154</name>
</gene>
<dbReference type="STRING" id="425265.A8PRY3"/>
<dbReference type="PANTHER" id="PTHR43806">
    <property type="entry name" value="PEPTIDASE S8"/>
    <property type="match status" value="1"/>
</dbReference>
<evidence type="ECO:0000256" key="8">
    <source>
        <dbReference type="PROSITE-ProRule" id="PRU01240"/>
    </source>
</evidence>
<evidence type="ECO:0000259" key="12">
    <source>
        <dbReference type="Pfam" id="PF21223"/>
    </source>
</evidence>
<dbReference type="InterPro" id="IPR046939">
    <property type="entry name" value="TPPII_C_sf"/>
</dbReference>
<comment type="caution">
    <text evidence="14">The sequence shown here is derived from an EMBL/GenBank/DDBJ whole genome shotgun (WGS) entry which is preliminary data.</text>
</comment>
<dbReference type="InterPro" id="IPR046940">
    <property type="entry name" value="TPPII_Ig-like_sf"/>
</dbReference>
<feature type="domain" description="Tripeptidyl-peptidase II galactose-binding" evidence="13">
    <location>
        <begin position="689"/>
        <end position="775"/>
    </location>
</feature>
<dbReference type="InterPro" id="IPR036852">
    <property type="entry name" value="Peptidase_S8/S53_dom_sf"/>
</dbReference>
<dbReference type="Gene3D" id="2.20.25.690">
    <property type="match status" value="1"/>
</dbReference>
<feature type="domain" description="Tripeptidyl-peptidase II first Ig-like" evidence="12">
    <location>
        <begin position="566"/>
        <end position="668"/>
    </location>
</feature>
<accession>A8PRY3</accession>
<dbReference type="Gene3D" id="1.25.40.710">
    <property type="match status" value="1"/>
</dbReference>
<comment type="catalytic activity">
    <reaction evidence="1">
        <text>Release of an N-terminal tripeptide from a polypeptide.</text>
        <dbReference type="EC" id="3.4.14.10"/>
    </reaction>
</comment>
<evidence type="ECO:0000256" key="6">
    <source>
        <dbReference type="ARBA" id="ARBA00022801"/>
    </source>
</evidence>
<dbReference type="Gene3D" id="3.40.50.200">
    <property type="entry name" value="Peptidase S8/S53 domain"/>
    <property type="match status" value="2"/>
</dbReference>
<evidence type="ECO:0000256" key="9">
    <source>
        <dbReference type="SAM" id="MobiDB-lite"/>
    </source>
</evidence>
<dbReference type="InterPro" id="IPR015500">
    <property type="entry name" value="Peptidase_S8_subtilisin-rel"/>
</dbReference>
<feature type="domain" description="Peptidase S8/S53" evidence="10">
    <location>
        <begin position="38"/>
        <end position="496"/>
    </location>
</feature>
<dbReference type="InterPro" id="IPR022229">
    <property type="entry name" value="TPPII_Ig-like-2"/>
</dbReference>
<dbReference type="GO" id="GO:0004177">
    <property type="term" value="F:aminopeptidase activity"/>
    <property type="evidence" value="ECO:0007669"/>
    <property type="project" value="UniProtKB-KW"/>
</dbReference>
<dbReference type="InterPro" id="IPR048383">
    <property type="entry name" value="TPPII_Ig-like-1"/>
</dbReference>
<keyword evidence="4" id="KW-0031">Aminopeptidase</keyword>
<dbReference type="RefSeq" id="XP_001732379.1">
    <property type="nucleotide sequence ID" value="XM_001732327.1"/>
</dbReference>
<dbReference type="EC" id="3.4.14.10" evidence="3"/>
<protein>
    <recommendedName>
        <fullName evidence="3">tripeptidyl-peptidase II</fullName>
        <ecNumber evidence="3">3.4.14.10</ecNumber>
    </recommendedName>
</protein>
<sequence>MCTKSATYGVADTFPKHGLLPKQATNSRSRQRFPDYDGRNVRVAVLDTGVDPAALGLDGPNKVVDIIDCSGAGDVPLQQVEAQARTDDSAILELESPTTKRKLLVDAAWPNPSGVWKVGTKRAYDLWPTGLVERRTKERKKAFDVSHAALLQRALDELASERASTPSSTSDAKDRDAAAQRCEELQARVSVLKDMHKAWKDPGPVLEAVVFHDGMHWRAVVGGAEGDVIDSSKGEPESQHAMVLDLREKPRLTDYRLEREWAYFGEMDLLTYSVNIMNDGQLLSIVTLSGTHGTHVAGIIGAQTQDPATDGVAPGTEIVSLRIGDARLGSMEQGQALLRAAQALIDTRCDVANMSYGEDGAFGVEDKGAFAHALHQVIREHGVCFVSSAGNNGPALTTVGQPGGTTSGVLSVGAYVTAGDMQQAEYALVERGVPSNVTTWCSRGPTADGAAGVSIYAPGAAITSICRYALQSTQLMNGTSMSSPNAAGAVALLVGACKPEGITPTPFRIFRAIQESGADVRDPQGIKFLDVEKAWDYILAHRDDPYADADMRVRVTRAGKPLNVVDQRGVYLREVEETHRTTQFLVTVQPTFRSGETQRAYKLDLKTSLSATQPWVHVPEFLALGGNGRTFEIRIAADALPPGLHTAQVIAHDTERNGAVVFDVPITVAKPVVLPTATYAYPRVRLASGDIHREFVQVPMGATWADVRVRSVKHEAPGTSVRFWLHMLQLVPQRRLSKVEQHFVLALNENEPISKRVPVYGGMTLEVCAAQFWSSKAGFELELDVEFHGLDTVPKLVAHSGDAHTKVDVTSLVRCEDLKPSASLDTRRTYVRPSKYVLRPLREPRDRQPSGHQLHELVLEYPVIVKDACALTWRLPLSGYLYDASVTLLTQLLDVNQAQVAFGDVYAKPVDVAKGEYTLRVQALHESAAVLDHLHAMPLSLEQKLKKDISLDVYRDHVDLQSHVRPAKEALKLHKGERAVLCIDTALHGERWPSDGVSVHTGDVLCGTLTLGGSSDAKAAKVPLDVVVGLPPPSKSAATAAPNDPQREPASLPTLLAGLVCKVPESDKSAFVEQLVQKYPTDLSVRVAALDACDAEDADASLRAAQGVRECIDETALRLWLGAKQPPTAEQTHEQKATAKTMQTHKAALVNALVREAKAHAQRDPSSQVCTDAIMHARQYVDDSDARLRAMHTNLLTAWHQRNERYGYALQGVRKQLDDLGRGTSDTRDDLRRAHDLQCELLEHLRWDVWRHYETRWAWLRRPSTGAAPF</sequence>
<evidence type="ECO:0000256" key="4">
    <source>
        <dbReference type="ARBA" id="ARBA00022438"/>
    </source>
</evidence>
<keyword evidence="7 8" id="KW-0720">Serine protease</keyword>
<dbReference type="Pfam" id="PF21316">
    <property type="entry name" value="TPPII_GBD"/>
    <property type="match status" value="1"/>
</dbReference>
<dbReference type="Pfam" id="PF21223">
    <property type="entry name" value="TPPII_Ig-like-1"/>
    <property type="match status" value="1"/>
</dbReference>
<evidence type="ECO:0000256" key="7">
    <source>
        <dbReference type="ARBA" id="ARBA00022825"/>
    </source>
</evidence>
<dbReference type="InterPro" id="IPR000209">
    <property type="entry name" value="Peptidase_S8/S53_dom"/>
</dbReference>
<keyword evidence="15" id="KW-1185">Reference proteome</keyword>
<dbReference type="Pfam" id="PF12580">
    <property type="entry name" value="TPPII"/>
    <property type="match status" value="1"/>
</dbReference>
<dbReference type="InterPro" id="IPR023828">
    <property type="entry name" value="Peptidase_S8_Ser-AS"/>
</dbReference>
<feature type="active site" description="Charge relay system" evidence="8">
    <location>
        <position position="292"/>
    </location>
</feature>
<dbReference type="OMA" id="SLRDFQC"/>
<evidence type="ECO:0000259" key="11">
    <source>
        <dbReference type="Pfam" id="PF12580"/>
    </source>
</evidence>
<keyword evidence="5 8" id="KW-0645">Protease</keyword>
<dbReference type="OrthoDB" id="206201at2759"/>
<dbReference type="InterPro" id="IPR048384">
    <property type="entry name" value="TPPII_GBD"/>
</dbReference>
<evidence type="ECO:0000256" key="3">
    <source>
        <dbReference type="ARBA" id="ARBA00012462"/>
    </source>
</evidence>
<dbReference type="PROSITE" id="PS00138">
    <property type="entry name" value="SUBTILASE_SER"/>
    <property type="match status" value="1"/>
</dbReference>
<dbReference type="AlphaFoldDB" id="A8PRY3"/>
<dbReference type="EMBL" id="AAYY01000001">
    <property type="protein sequence ID" value="EDP45165.1"/>
    <property type="molecule type" value="Genomic_DNA"/>
</dbReference>
<feature type="active site" description="Charge relay system" evidence="8">
    <location>
        <position position="480"/>
    </location>
</feature>
<proteinExistence type="inferred from homology"/>
<dbReference type="GO" id="GO:0006508">
    <property type="term" value="P:proteolysis"/>
    <property type="evidence" value="ECO:0007669"/>
    <property type="project" value="UniProtKB-KW"/>
</dbReference>
<dbReference type="Gene3D" id="2.60.40.3170">
    <property type="match status" value="1"/>
</dbReference>
<reference evidence="14 15" key="1">
    <citation type="journal article" date="2007" name="Proc. Natl. Acad. Sci. U.S.A.">
        <title>Dandruff-associated Malassezia genomes reveal convergent and divergent virulence traits shared with plant and human fungal pathogens.</title>
        <authorList>
            <person name="Xu J."/>
            <person name="Saunders C.W."/>
            <person name="Hu P."/>
            <person name="Grant R.A."/>
            <person name="Boekhout T."/>
            <person name="Kuramae E.E."/>
            <person name="Kronstad J.W."/>
            <person name="Deangelis Y.M."/>
            <person name="Reeder N.L."/>
            <person name="Johnstone K.R."/>
            <person name="Leland M."/>
            <person name="Fieno A.M."/>
            <person name="Begley W.M."/>
            <person name="Sun Y."/>
            <person name="Lacey M.P."/>
            <person name="Chaudhary T."/>
            <person name="Keough T."/>
            <person name="Chu L."/>
            <person name="Sears R."/>
            <person name="Yuan B."/>
            <person name="Dawson T.L.Jr."/>
        </authorList>
    </citation>
    <scope>NUCLEOTIDE SEQUENCE [LARGE SCALE GENOMIC DNA]</scope>
    <source>
        <strain evidence="15">ATCC MYA-4612 / CBS 7966</strain>
    </source>
</reference>
<evidence type="ECO:0000259" key="13">
    <source>
        <dbReference type="Pfam" id="PF21316"/>
    </source>
</evidence>
<evidence type="ECO:0000256" key="1">
    <source>
        <dbReference type="ARBA" id="ARBA00001910"/>
    </source>
</evidence>
<dbReference type="GeneID" id="5856685"/>
<evidence type="ECO:0000313" key="14">
    <source>
        <dbReference type="EMBL" id="EDP45165.1"/>
    </source>
</evidence>
<dbReference type="InterPro" id="IPR034051">
    <property type="entry name" value="TPP_II_domain"/>
</dbReference>
<feature type="active site" description="Charge relay system" evidence="8">
    <location>
        <position position="47"/>
    </location>
</feature>
<dbReference type="FunCoup" id="A8PRY3">
    <property type="interactions" value="679"/>
</dbReference>
<feature type="region of interest" description="Disordered" evidence="9">
    <location>
        <begin position="159"/>
        <end position="179"/>
    </location>
</feature>
<dbReference type="KEGG" id="mgl:MGL_0154"/>
<feature type="domain" description="Tripeptidyl peptidase II second Ig-like" evidence="11">
    <location>
        <begin position="812"/>
        <end position="995"/>
    </location>
</feature>
<dbReference type="GO" id="GO:0008240">
    <property type="term" value="F:tripeptidyl-peptidase activity"/>
    <property type="evidence" value="ECO:0007669"/>
    <property type="project" value="UniProtKB-EC"/>
</dbReference>
<dbReference type="PRINTS" id="PR00723">
    <property type="entry name" value="SUBTILISIN"/>
</dbReference>
<dbReference type="CDD" id="cd04857">
    <property type="entry name" value="Peptidases_S8_Tripeptidyl_Aminopeptidase_II"/>
    <property type="match status" value="1"/>
</dbReference>
<evidence type="ECO:0000313" key="15">
    <source>
        <dbReference type="Proteomes" id="UP000008837"/>
    </source>
</evidence>
<dbReference type="GO" id="GO:0004252">
    <property type="term" value="F:serine-type endopeptidase activity"/>
    <property type="evidence" value="ECO:0007669"/>
    <property type="project" value="UniProtKB-UniRule"/>
</dbReference>
<dbReference type="MEROPS" id="S08.A56"/>
<comment type="similarity">
    <text evidence="2 8">Belongs to the peptidase S8 family.</text>
</comment>
<dbReference type="InParanoid" id="A8PRY3"/>
<name>A8PRY3_MALGO</name>
<dbReference type="PROSITE" id="PS00137">
    <property type="entry name" value="SUBTILASE_HIS"/>
    <property type="match status" value="1"/>
</dbReference>
<evidence type="ECO:0000256" key="2">
    <source>
        <dbReference type="ARBA" id="ARBA00011073"/>
    </source>
</evidence>
<dbReference type="PANTHER" id="PTHR43806:SF14">
    <property type="entry name" value="TRIPEPTIDYL-PEPTIDASE 2"/>
    <property type="match status" value="1"/>
</dbReference>
<dbReference type="VEuPathDB" id="FungiDB:MGL_0154"/>
<organism evidence="14 15">
    <name type="scientific">Malassezia globosa (strain ATCC MYA-4612 / CBS 7966)</name>
    <name type="common">Dandruff-associated fungus</name>
    <dbReference type="NCBI Taxonomy" id="425265"/>
    <lineage>
        <taxon>Eukaryota</taxon>
        <taxon>Fungi</taxon>
        <taxon>Dikarya</taxon>
        <taxon>Basidiomycota</taxon>
        <taxon>Ustilaginomycotina</taxon>
        <taxon>Malasseziomycetes</taxon>
        <taxon>Malasseziales</taxon>
        <taxon>Malasseziaceae</taxon>
        <taxon>Malassezia</taxon>
    </lineage>
</organism>
<dbReference type="PROSITE" id="PS51892">
    <property type="entry name" value="SUBTILASE"/>
    <property type="match status" value="1"/>
</dbReference>
<dbReference type="Pfam" id="PF00082">
    <property type="entry name" value="Peptidase_S8"/>
    <property type="match status" value="1"/>
</dbReference>
<dbReference type="SUPFAM" id="SSF52743">
    <property type="entry name" value="Subtilisin-like"/>
    <property type="match status" value="1"/>
</dbReference>
<keyword evidence="6 8" id="KW-0378">Hydrolase</keyword>
<dbReference type="GO" id="GO:0005829">
    <property type="term" value="C:cytosol"/>
    <property type="evidence" value="ECO:0007669"/>
    <property type="project" value="TreeGrafter"/>
</dbReference>
<dbReference type="InterPro" id="IPR050131">
    <property type="entry name" value="Peptidase_S8_subtilisin-like"/>
</dbReference>
<evidence type="ECO:0000256" key="5">
    <source>
        <dbReference type="ARBA" id="ARBA00022670"/>
    </source>
</evidence>
<dbReference type="Proteomes" id="UP000008837">
    <property type="component" value="Unassembled WGS sequence"/>
</dbReference>
<dbReference type="InterPro" id="IPR022398">
    <property type="entry name" value="Peptidase_S8_His-AS"/>
</dbReference>
<evidence type="ECO:0000259" key="10">
    <source>
        <dbReference type="Pfam" id="PF00082"/>
    </source>
</evidence>